<feature type="domain" description="Aminoglycoside phosphotransferase" evidence="2">
    <location>
        <begin position="133"/>
        <end position="351"/>
    </location>
</feature>
<dbReference type="EMBL" id="JAADJZ010000005">
    <property type="protein sequence ID" value="KAF2874696.1"/>
    <property type="molecule type" value="Genomic_DNA"/>
</dbReference>
<evidence type="ECO:0000313" key="3">
    <source>
        <dbReference type="EMBL" id="KAF2874696.1"/>
    </source>
</evidence>
<dbReference type="Proteomes" id="UP000481861">
    <property type="component" value="Unassembled WGS sequence"/>
</dbReference>
<evidence type="ECO:0000313" key="4">
    <source>
        <dbReference type="Proteomes" id="UP000481861"/>
    </source>
</evidence>
<dbReference type="SUPFAM" id="SSF56112">
    <property type="entry name" value="Protein kinase-like (PK-like)"/>
    <property type="match status" value="1"/>
</dbReference>
<dbReference type="Gene3D" id="3.90.1200.10">
    <property type="match status" value="1"/>
</dbReference>
<comment type="caution">
    <text evidence="3">The sequence shown here is derived from an EMBL/GenBank/DDBJ whole genome shotgun (WGS) entry which is preliminary data.</text>
</comment>
<dbReference type="PANTHER" id="PTHR21310">
    <property type="entry name" value="AMINOGLYCOSIDE PHOSPHOTRANSFERASE-RELATED-RELATED"/>
    <property type="match status" value="1"/>
</dbReference>
<gene>
    <name evidence="3" type="ORF">BDV95DRAFT_591494</name>
</gene>
<evidence type="ECO:0000256" key="1">
    <source>
        <dbReference type="SAM" id="MobiDB-lite"/>
    </source>
</evidence>
<feature type="compositionally biased region" description="Acidic residues" evidence="1">
    <location>
        <begin position="454"/>
        <end position="472"/>
    </location>
</feature>
<dbReference type="AlphaFoldDB" id="A0A7C8MCE1"/>
<dbReference type="InterPro" id="IPR002575">
    <property type="entry name" value="Aminoglycoside_PTrfase"/>
</dbReference>
<name>A0A7C8MCE1_9PLEO</name>
<protein>
    <recommendedName>
        <fullName evidence="2">Aminoglycoside phosphotransferase domain-containing protein</fullName>
    </recommendedName>
</protein>
<reference evidence="3 4" key="1">
    <citation type="submission" date="2020-01" db="EMBL/GenBank/DDBJ databases">
        <authorList>
            <consortium name="DOE Joint Genome Institute"/>
            <person name="Haridas S."/>
            <person name="Albert R."/>
            <person name="Binder M."/>
            <person name="Bloem J."/>
            <person name="Labutti K."/>
            <person name="Salamov A."/>
            <person name="Andreopoulos B."/>
            <person name="Baker S.E."/>
            <person name="Barry K."/>
            <person name="Bills G."/>
            <person name="Bluhm B.H."/>
            <person name="Cannon C."/>
            <person name="Castanera R."/>
            <person name="Culley D.E."/>
            <person name="Daum C."/>
            <person name="Ezra D."/>
            <person name="Gonzalez J.B."/>
            <person name="Henrissat B."/>
            <person name="Kuo A."/>
            <person name="Liang C."/>
            <person name="Lipzen A."/>
            <person name="Lutzoni F."/>
            <person name="Magnuson J."/>
            <person name="Mondo S."/>
            <person name="Nolan M."/>
            <person name="Ohm R."/>
            <person name="Pangilinan J."/>
            <person name="Park H.-J.H."/>
            <person name="Ramirez L."/>
            <person name="Alfaro M."/>
            <person name="Sun H."/>
            <person name="Tritt A."/>
            <person name="Yoshinaga Y."/>
            <person name="Zwiers L.-H.L."/>
            <person name="Turgeon B.G."/>
            <person name="Goodwin S.B."/>
            <person name="Spatafora J.W."/>
            <person name="Crous P.W."/>
            <person name="Grigoriev I.V."/>
        </authorList>
    </citation>
    <scope>NUCLEOTIDE SEQUENCE [LARGE SCALE GENOMIC DNA]</scope>
    <source>
        <strain evidence="3 4">CBS 611.86</strain>
    </source>
</reference>
<keyword evidence="4" id="KW-1185">Reference proteome</keyword>
<dbReference type="OrthoDB" id="10003767at2759"/>
<feature type="region of interest" description="Disordered" evidence="1">
    <location>
        <begin position="447"/>
        <end position="484"/>
    </location>
</feature>
<dbReference type="PANTHER" id="PTHR21310:SF56">
    <property type="entry name" value="AMINOGLYCOSIDE PHOSPHOTRANSFERASE DOMAIN-CONTAINING PROTEIN"/>
    <property type="match status" value="1"/>
</dbReference>
<evidence type="ECO:0000259" key="2">
    <source>
        <dbReference type="Pfam" id="PF01636"/>
    </source>
</evidence>
<dbReference type="InterPro" id="IPR011009">
    <property type="entry name" value="Kinase-like_dom_sf"/>
</dbReference>
<organism evidence="3 4">
    <name type="scientific">Massariosphaeria phaeospora</name>
    <dbReference type="NCBI Taxonomy" id="100035"/>
    <lineage>
        <taxon>Eukaryota</taxon>
        <taxon>Fungi</taxon>
        <taxon>Dikarya</taxon>
        <taxon>Ascomycota</taxon>
        <taxon>Pezizomycotina</taxon>
        <taxon>Dothideomycetes</taxon>
        <taxon>Pleosporomycetidae</taxon>
        <taxon>Pleosporales</taxon>
        <taxon>Pleosporales incertae sedis</taxon>
        <taxon>Massariosphaeria</taxon>
    </lineage>
</organism>
<accession>A0A7C8MCE1</accession>
<sequence length="484" mass="55031">MSTSKASQIAMTDIKFSGETKSSPRVLGETVNETGENIDNEDVCFDNDAASETSTIIYEHEPFESFQYKVAQLASYIFPGSEVNIQRMKGGSFNRVVGITTTTGGKIKNNYKRRIRNGIQRLFRANSDQLNTKQYVARIPRCDDDDMEKDVATLEAIRGRFRFAVPQVTKCDLSANNILQNAYMIQPRIPGQTIKETWPTLNMKQKKSLAKRIIELSSEIATFTSSSAGTIAARDIQDGESSSIAISQFHVQNESPLSSPIESCLELLLRQCKRWSQYQMSSRRHCYQEIWVAYAKISKSLQARGFLEESFCFVHGDLLPHNLLIAIRDSSTVEVTGVVDWDSGYFGPRFMAYRAPYWLWLTDDDDEWVEGNVNMEPKTEEDREMKAVFDEVTSQDFKRLACSPEAILARRMFKILKDGMFDDWTLAEAYAVINDWETLYPEDNVKAEMQSNSSDEEDSSDEEIDEGPDVFDEENRGYLASLFG</sequence>
<dbReference type="Pfam" id="PF01636">
    <property type="entry name" value="APH"/>
    <property type="match status" value="1"/>
</dbReference>
<dbReference type="InterPro" id="IPR051678">
    <property type="entry name" value="AGP_Transferase"/>
</dbReference>
<proteinExistence type="predicted"/>